<dbReference type="AlphaFoldDB" id="A0AAD5U708"/>
<dbReference type="InterPro" id="IPR011333">
    <property type="entry name" value="SKP1/BTB/POZ_sf"/>
</dbReference>
<keyword evidence="2" id="KW-1185">Reference proteome</keyword>
<organism evidence="1 2">
    <name type="scientific">Clydaea vesicula</name>
    <dbReference type="NCBI Taxonomy" id="447962"/>
    <lineage>
        <taxon>Eukaryota</taxon>
        <taxon>Fungi</taxon>
        <taxon>Fungi incertae sedis</taxon>
        <taxon>Chytridiomycota</taxon>
        <taxon>Chytridiomycota incertae sedis</taxon>
        <taxon>Chytridiomycetes</taxon>
        <taxon>Lobulomycetales</taxon>
        <taxon>Lobulomycetaceae</taxon>
        <taxon>Clydaea</taxon>
    </lineage>
</organism>
<comment type="caution">
    <text evidence="1">The sequence shown here is derived from an EMBL/GenBank/DDBJ whole genome shotgun (WGS) entry which is preliminary data.</text>
</comment>
<dbReference type="Gene3D" id="3.80.10.10">
    <property type="entry name" value="Ribonuclease Inhibitor"/>
    <property type="match status" value="1"/>
</dbReference>
<dbReference type="EMBL" id="JADGJW010000030">
    <property type="protein sequence ID" value="KAJ3226709.1"/>
    <property type="molecule type" value="Genomic_DNA"/>
</dbReference>
<protein>
    <submittedName>
        <fullName evidence="1">Uncharacterized protein</fullName>
    </submittedName>
</protein>
<name>A0AAD5U708_9FUNG</name>
<accession>A0AAD5U708</accession>
<dbReference type="SUPFAM" id="SSF52047">
    <property type="entry name" value="RNI-like"/>
    <property type="match status" value="1"/>
</dbReference>
<reference evidence="1" key="1">
    <citation type="submission" date="2020-05" db="EMBL/GenBank/DDBJ databases">
        <title>Phylogenomic resolution of chytrid fungi.</title>
        <authorList>
            <person name="Stajich J.E."/>
            <person name="Amses K."/>
            <person name="Simmons R."/>
            <person name="Seto K."/>
            <person name="Myers J."/>
            <person name="Bonds A."/>
            <person name="Quandt C.A."/>
            <person name="Barry K."/>
            <person name="Liu P."/>
            <person name="Grigoriev I."/>
            <person name="Longcore J.E."/>
            <person name="James T.Y."/>
        </authorList>
    </citation>
    <scope>NUCLEOTIDE SEQUENCE</scope>
    <source>
        <strain evidence="1">JEL0476</strain>
    </source>
</reference>
<evidence type="ECO:0000313" key="2">
    <source>
        <dbReference type="Proteomes" id="UP001211065"/>
    </source>
</evidence>
<dbReference type="Gene3D" id="3.30.710.10">
    <property type="entry name" value="Potassium Channel Kv1.1, Chain A"/>
    <property type="match status" value="1"/>
</dbReference>
<proteinExistence type="predicted"/>
<evidence type="ECO:0000313" key="1">
    <source>
        <dbReference type="EMBL" id="KAJ3226709.1"/>
    </source>
</evidence>
<dbReference type="InterPro" id="IPR032675">
    <property type="entry name" value="LRR_dom_sf"/>
</dbReference>
<dbReference type="Proteomes" id="UP001211065">
    <property type="component" value="Unassembled WGS sequence"/>
</dbReference>
<sequence>MNAHSHVQLSPICYTHTEVNSIDKFSVTKNYELSNNERGVKGKRLTFTENTSPDLKEEFKYMDSFIGKNQQKKKLVSILSRANNRKLEKLTTEVDTGNSEQNLSLKEVHAETNNLPPAAESSEFSITKAANKKLFDNGVVSLIFDYSIYTNLNVDQHVIRLPTEVAYISSTIKHIHKCSELFREGKLGYIKLSEISKDSFNEIINFLRYTNDKSCAIPIDENLPLNESFKLSCPTKELIQLVKHADYLNLPNLVELCTQEIKSNFTDYSLLADIPEEILLKILEKMTIPNLFITECSMLENLKLDEALKRNFFKVNCDRIWEKNFQKICMAKLKTIDRKYGYCSKIKEITFDTLKNSKLQCLEFYFNQLFNCKVKISNFDLEKAIFKIFDLILIYFKESFKITRLKLNLNFFNSFFVNEKRSELELEKVLNLITNLLNFKMITENFIFIFAHTTDGLNNNLQYLKIFENSKFLKILELRNVNFVFEIKHHPFENEIKQICLNLNDGKDLSFEQVFFPLVEEIGNVTFNQFSDIPFTMDCLPKEIGKRTATHKLNSRLITTNNLLEPIEKNFNEKVKVLKFSNTKNKVNSKEGLKMNEVLYLLKTVFSEKIAIDSLNLNSFGLPWANIYLSKILRHKRQLVAKKSSSLNSNCYINLKLLNISRSYFGGKGLSGLIKSLSTFNLLNLCKLDLSFSILCKDIGSNELCHSLKDFLKTTENLEFLNLSGNYFTTYGFNLILDGIVVNSSLLNLDFSFLDLRTTYERLSVVLSQRKIKRTFCREAINGLKSLILRDCQLLPRMITIFVANLFENDFPLHKSNCISKKSDFQEALGIPNEGKISRIDKFDLSCNNFDGTVAASFRRSLVNVTIREFLMEGSEDKIKLGDDSGCEMLMILKNLNSLKKINLNNQSLGKKCWNILPYILYETKDLTEFKLKKNHFSEQDLSNLKRNLKNASVKMKDNFKDISLFKQKGEFFFDFGMFHKRNEHKVFYPGEDTFNTGSAEYRFELWKADKINYEDSNGYGYII</sequence>
<gene>
    <name evidence="1" type="ORF">HK099_004319</name>
</gene>